<evidence type="ECO:0000313" key="4">
    <source>
        <dbReference type="Proteomes" id="UP001176941"/>
    </source>
</evidence>
<keyword evidence="4" id="KW-1185">Reference proteome</keyword>
<keyword evidence="2" id="KW-0472">Membrane</keyword>
<evidence type="ECO:0000313" key="3">
    <source>
        <dbReference type="EMBL" id="CAI9173483.1"/>
    </source>
</evidence>
<evidence type="ECO:0000256" key="1">
    <source>
        <dbReference type="SAM" id="MobiDB-lite"/>
    </source>
</evidence>
<protein>
    <submittedName>
        <fullName evidence="3">Uncharacterized protein</fullName>
    </submittedName>
</protein>
<feature type="region of interest" description="Disordered" evidence="1">
    <location>
        <begin position="79"/>
        <end position="100"/>
    </location>
</feature>
<dbReference type="EMBL" id="OX460345">
    <property type="protein sequence ID" value="CAI9173483.1"/>
    <property type="molecule type" value="Genomic_DNA"/>
</dbReference>
<proteinExistence type="predicted"/>
<sequence>MMRSPLGAVSQFWVGLVPTQPSALQLPKSCGCHLFSCFLICLTLSLKEIPLLLFWLGMRERMKLSDGGLTMCSAACLKSRSSSLERSGEAGGCDSRGPRE</sequence>
<reference evidence="3" key="1">
    <citation type="submission" date="2023-04" db="EMBL/GenBank/DDBJ databases">
        <authorList>
            <consortium name="ELIXIR-Norway"/>
        </authorList>
    </citation>
    <scope>NUCLEOTIDE SEQUENCE [LARGE SCALE GENOMIC DNA]</scope>
</reference>
<accession>A0ABN8ZHT7</accession>
<name>A0ABN8ZHT7_RANTA</name>
<gene>
    <name evidence="3" type="ORF">MRATA1EN1_LOCUS22445</name>
</gene>
<keyword evidence="2" id="KW-1133">Transmembrane helix</keyword>
<keyword evidence="2" id="KW-0812">Transmembrane</keyword>
<feature type="transmembrane region" description="Helical" evidence="2">
    <location>
        <begin position="33"/>
        <end position="56"/>
    </location>
</feature>
<evidence type="ECO:0000256" key="2">
    <source>
        <dbReference type="SAM" id="Phobius"/>
    </source>
</evidence>
<organism evidence="3 4">
    <name type="scientific">Rangifer tarandus platyrhynchus</name>
    <name type="common">Svalbard reindeer</name>
    <dbReference type="NCBI Taxonomy" id="3082113"/>
    <lineage>
        <taxon>Eukaryota</taxon>
        <taxon>Metazoa</taxon>
        <taxon>Chordata</taxon>
        <taxon>Craniata</taxon>
        <taxon>Vertebrata</taxon>
        <taxon>Euteleostomi</taxon>
        <taxon>Mammalia</taxon>
        <taxon>Eutheria</taxon>
        <taxon>Laurasiatheria</taxon>
        <taxon>Artiodactyla</taxon>
        <taxon>Ruminantia</taxon>
        <taxon>Pecora</taxon>
        <taxon>Cervidae</taxon>
        <taxon>Odocoileinae</taxon>
        <taxon>Rangifer</taxon>
    </lineage>
</organism>
<dbReference type="Proteomes" id="UP001176941">
    <property type="component" value="Chromosome 34"/>
</dbReference>